<dbReference type="GO" id="GO:0019058">
    <property type="term" value="P:viral life cycle"/>
    <property type="evidence" value="ECO:0007669"/>
    <property type="project" value="InterPro"/>
</dbReference>
<dbReference type="InterPro" id="IPR036626">
    <property type="entry name" value="GpW_sf"/>
</dbReference>
<organism evidence="1">
    <name type="scientific">Wolbachia endosymbiont of Aleurodicus floccissimus</name>
    <dbReference type="NCBI Taxonomy" id="2152762"/>
    <lineage>
        <taxon>Bacteria</taxon>
        <taxon>Pseudomonadati</taxon>
        <taxon>Pseudomonadota</taxon>
        <taxon>Alphaproteobacteria</taxon>
        <taxon>Rickettsiales</taxon>
        <taxon>Anaplasmataceae</taxon>
        <taxon>Wolbachieae</taxon>
        <taxon>Wolbachia</taxon>
    </lineage>
</organism>
<dbReference type="EMBL" id="OUNF01000086">
    <property type="protein sequence ID" value="SPP33847.1"/>
    <property type="molecule type" value="Genomic_DNA"/>
</dbReference>
<proteinExistence type="predicted"/>
<reference evidence="1" key="1">
    <citation type="submission" date="2018-04" db="EMBL/GenBank/DDBJ databases">
        <authorList>
            <person name="Go L.Y."/>
            <person name="Mitchell J.A."/>
        </authorList>
    </citation>
    <scope>NUCLEOTIDE SEQUENCE</scope>
    <source>
        <strain evidence="1">WBAF</strain>
    </source>
</reference>
<accession>A0A3B0IWU4</accession>
<gene>
    <name evidence="1" type="ORF">WBAF_0363</name>
</gene>
<dbReference type="AlphaFoldDB" id="A0A3B0IWU4"/>
<name>A0A3B0IWU4_9RICK</name>
<dbReference type="Gene3D" id="3.30.1580.10">
    <property type="entry name" value="Head-to-tail joining protein W"/>
    <property type="match status" value="1"/>
</dbReference>
<sequence length="77" mass="8849">MYNEDYLIQVEEAIKKLQNGERVVSIAYGDHVVRYAEVQINDLLNLRQRIKAELKVAGVRPKRRIVIATSKGIDKIV</sequence>
<protein>
    <submittedName>
        <fullName evidence="1">Uncharacterized protein</fullName>
    </submittedName>
</protein>
<evidence type="ECO:0000313" key="1">
    <source>
        <dbReference type="EMBL" id="SPP33847.1"/>
    </source>
</evidence>